<evidence type="ECO:0000256" key="2">
    <source>
        <dbReference type="ARBA" id="ARBA00004895"/>
    </source>
</evidence>
<evidence type="ECO:0000256" key="6">
    <source>
        <dbReference type="ARBA" id="ARBA00022679"/>
    </source>
</evidence>
<accession>A0A8I0ADW0</accession>
<comment type="similarity">
    <text evidence="3">Belongs to the cysteine synthase/cystathionine beta-synthase family.</text>
</comment>
<dbReference type="GO" id="GO:0004124">
    <property type="term" value="F:cysteine synthase activity"/>
    <property type="evidence" value="ECO:0007669"/>
    <property type="project" value="UniProtKB-EC"/>
</dbReference>
<dbReference type="PANTHER" id="PTHR10314">
    <property type="entry name" value="CYSTATHIONINE BETA-SYNTHASE"/>
    <property type="match status" value="1"/>
</dbReference>
<evidence type="ECO:0000313" key="12">
    <source>
        <dbReference type="EMBL" id="MBC5640594.1"/>
    </source>
</evidence>
<evidence type="ECO:0000256" key="7">
    <source>
        <dbReference type="ARBA" id="ARBA00022898"/>
    </source>
</evidence>
<keyword evidence="10" id="KW-0812">Transmembrane</keyword>
<evidence type="ECO:0000256" key="8">
    <source>
        <dbReference type="ARBA" id="ARBA00023192"/>
    </source>
</evidence>
<keyword evidence="6" id="KW-0808">Transferase</keyword>
<keyword evidence="13" id="KW-1185">Reference proteome</keyword>
<evidence type="ECO:0000256" key="5">
    <source>
        <dbReference type="ARBA" id="ARBA00022605"/>
    </source>
</evidence>
<evidence type="ECO:0000256" key="10">
    <source>
        <dbReference type="SAM" id="Phobius"/>
    </source>
</evidence>
<comment type="catalytic activity">
    <reaction evidence="9">
        <text>O-acetyl-L-serine + hydrogen sulfide = L-cysteine + acetate</text>
        <dbReference type="Rhea" id="RHEA:14829"/>
        <dbReference type="ChEBI" id="CHEBI:29919"/>
        <dbReference type="ChEBI" id="CHEBI:30089"/>
        <dbReference type="ChEBI" id="CHEBI:35235"/>
        <dbReference type="ChEBI" id="CHEBI:58340"/>
        <dbReference type="EC" id="2.5.1.47"/>
    </reaction>
</comment>
<feature type="domain" description="Tryptophan synthase beta chain-like PALP" evidence="11">
    <location>
        <begin position="12"/>
        <end position="299"/>
    </location>
</feature>
<dbReference type="FunFam" id="3.40.50.1100:FF:000006">
    <property type="entry name" value="Cysteine synthase"/>
    <property type="match status" value="1"/>
</dbReference>
<evidence type="ECO:0000259" key="11">
    <source>
        <dbReference type="Pfam" id="PF00291"/>
    </source>
</evidence>
<keyword evidence="8" id="KW-0198">Cysteine biosynthesis</keyword>
<dbReference type="InterPro" id="IPR050214">
    <property type="entry name" value="Cys_Synth/Cystath_Beta-Synth"/>
</dbReference>
<dbReference type="CDD" id="cd01561">
    <property type="entry name" value="CBS_like"/>
    <property type="match status" value="1"/>
</dbReference>
<name>A0A8I0ADW0_9CLOT</name>
<comment type="caution">
    <text evidence="12">The sequence shown here is derived from an EMBL/GenBank/DDBJ whole genome shotgun (WGS) entry which is preliminary data.</text>
</comment>
<dbReference type="EC" id="2.5.1.47" evidence="4"/>
<proteinExistence type="inferred from homology"/>
<dbReference type="InterPro" id="IPR001926">
    <property type="entry name" value="TrpB-like_PALP"/>
</dbReference>
<evidence type="ECO:0000313" key="13">
    <source>
        <dbReference type="Proteomes" id="UP000662088"/>
    </source>
</evidence>
<feature type="transmembrane region" description="Helical" evidence="10">
    <location>
        <begin position="176"/>
        <end position="198"/>
    </location>
</feature>
<dbReference type="EMBL" id="JACOOQ010000014">
    <property type="protein sequence ID" value="MBC5640594.1"/>
    <property type="molecule type" value="Genomic_DNA"/>
</dbReference>
<reference evidence="12" key="1">
    <citation type="submission" date="2020-08" db="EMBL/GenBank/DDBJ databases">
        <title>Genome public.</title>
        <authorList>
            <person name="Liu C."/>
            <person name="Sun Q."/>
        </authorList>
    </citation>
    <scope>NUCLEOTIDE SEQUENCE</scope>
    <source>
        <strain evidence="12">NSJ-42</strain>
    </source>
</reference>
<dbReference type="Pfam" id="PF00291">
    <property type="entry name" value="PALP"/>
    <property type="match status" value="1"/>
</dbReference>
<dbReference type="AlphaFoldDB" id="A0A8I0ADW0"/>
<evidence type="ECO:0000256" key="4">
    <source>
        <dbReference type="ARBA" id="ARBA00012681"/>
    </source>
</evidence>
<evidence type="ECO:0000256" key="9">
    <source>
        <dbReference type="ARBA" id="ARBA00047931"/>
    </source>
</evidence>
<evidence type="ECO:0000256" key="1">
    <source>
        <dbReference type="ARBA" id="ARBA00001933"/>
    </source>
</evidence>
<gene>
    <name evidence="12" type="ORF">H8R92_09210</name>
</gene>
<dbReference type="Gene3D" id="3.40.50.1100">
    <property type="match status" value="2"/>
</dbReference>
<dbReference type="InterPro" id="IPR036052">
    <property type="entry name" value="TrpB-like_PALP_sf"/>
</dbReference>
<keyword evidence="7" id="KW-0663">Pyridoxal phosphate</keyword>
<dbReference type="Proteomes" id="UP000662088">
    <property type="component" value="Unassembled WGS sequence"/>
</dbReference>
<keyword evidence="5" id="KW-0028">Amino-acid biosynthesis</keyword>
<evidence type="ECO:0000256" key="3">
    <source>
        <dbReference type="ARBA" id="ARBA00007103"/>
    </source>
</evidence>
<sequence length="335" mass="37284">MQSILNKISNLEKLIGNTPLIEITFKYKDRPLKIYSKIEYYNYTGSIKDRVALYIIKKAYLAGKIKEKDIVAEATSGNTGISFAAICTYLNHDVHIYMPDWLSTERIKLLEIFNATLHLVSKEDGGFLKCISLIEQCSKLCSDIFLPSQFTNVDNIYAHYYSTGPEIYSSLRKRHIIPSIFVAGVGTGGTVMGIGKYLKEKNKNIRIYPLEPANSPTLSTGTHISDHRIQGISDEFVPPILDLASLNEIISVDDGDSIIMAQKLSKVLGLGVGISSGANFLGAVKSLEMNNFKGAAITVFPDDNKKYVSTDLMKKEPVKENFISSDIELLHFRIL</sequence>
<dbReference type="SUPFAM" id="SSF53686">
    <property type="entry name" value="Tryptophan synthase beta subunit-like PLP-dependent enzymes"/>
    <property type="match status" value="1"/>
</dbReference>
<comment type="cofactor">
    <cofactor evidence="1">
        <name>pyridoxal 5'-phosphate</name>
        <dbReference type="ChEBI" id="CHEBI:597326"/>
    </cofactor>
</comment>
<keyword evidence="10" id="KW-1133">Transmembrane helix</keyword>
<keyword evidence="10" id="KW-0472">Membrane</keyword>
<organism evidence="12 13">
    <name type="scientific">Clostridium lentum</name>
    <dbReference type="NCBI Taxonomy" id="2763037"/>
    <lineage>
        <taxon>Bacteria</taxon>
        <taxon>Bacillati</taxon>
        <taxon>Bacillota</taxon>
        <taxon>Clostridia</taxon>
        <taxon>Eubacteriales</taxon>
        <taxon>Clostridiaceae</taxon>
        <taxon>Clostridium</taxon>
    </lineage>
</organism>
<protein>
    <recommendedName>
        <fullName evidence="4">cysteine synthase</fullName>
        <ecNumber evidence="4">2.5.1.47</ecNumber>
    </recommendedName>
</protein>
<dbReference type="RefSeq" id="WP_186835284.1">
    <property type="nucleotide sequence ID" value="NZ_JACOOQ010000014.1"/>
</dbReference>
<comment type="pathway">
    <text evidence="2">Amino-acid biosynthesis; L-cysteine biosynthesis.</text>
</comment>